<dbReference type="InterPro" id="IPR023485">
    <property type="entry name" value="Ptyr_pPase"/>
</dbReference>
<dbReference type="EMBL" id="OZ023712">
    <property type="protein sequence ID" value="CAK9860683.1"/>
    <property type="molecule type" value="Genomic_DNA"/>
</dbReference>
<dbReference type="InterPro" id="IPR036196">
    <property type="entry name" value="Ptyr_pPase_sf"/>
</dbReference>
<organism evidence="6 7">
    <name type="scientific">Sphagnum jensenii</name>
    <dbReference type="NCBI Taxonomy" id="128206"/>
    <lineage>
        <taxon>Eukaryota</taxon>
        <taxon>Viridiplantae</taxon>
        <taxon>Streptophyta</taxon>
        <taxon>Embryophyta</taxon>
        <taxon>Bryophyta</taxon>
        <taxon>Sphagnophytina</taxon>
        <taxon>Sphagnopsida</taxon>
        <taxon>Sphagnales</taxon>
        <taxon>Sphagnaceae</taxon>
        <taxon>Sphagnum</taxon>
    </lineage>
</organism>
<protein>
    <recommendedName>
        <fullName evidence="5">Phosphotyrosine protein phosphatase I domain-containing protein</fullName>
    </recommendedName>
</protein>
<gene>
    <name evidence="6" type="ORF">CSSPJE1EN2_LOCUS3678</name>
</gene>
<dbReference type="SMART" id="SM00226">
    <property type="entry name" value="LMWPc"/>
    <property type="match status" value="1"/>
</dbReference>
<evidence type="ECO:0000256" key="2">
    <source>
        <dbReference type="ARBA" id="ARBA00022801"/>
    </source>
</evidence>
<evidence type="ECO:0000256" key="1">
    <source>
        <dbReference type="ARBA" id="ARBA00011063"/>
    </source>
</evidence>
<comment type="similarity">
    <text evidence="1">Belongs to the low molecular weight phosphotyrosine protein phosphatase family.</text>
</comment>
<dbReference type="InterPro" id="IPR050438">
    <property type="entry name" value="LMW_PTPase"/>
</dbReference>
<evidence type="ECO:0000256" key="3">
    <source>
        <dbReference type="ARBA" id="ARBA00022912"/>
    </source>
</evidence>
<feature type="compositionally biased region" description="Basic and acidic residues" evidence="4">
    <location>
        <begin position="118"/>
        <end position="127"/>
    </location>
</feature>
<evidence type="ECO:0000256" key="4">
    <source>
        <dbReference type="SAM" id="MobiDB-lite"/>
    </source>
</evidence>
<dbReference type="SUPFAM" id="SSF52788">
    <property type="entry name" value="Phosphotyrosine protein phosphatases I"/>
    <property type="match status" value="1"/>
</dbReference>
<evidence type="ECO:0000313" key="7">
    <source>
        <dbReference type="Proteomes" id="UP001497522"/>
    </source>
</evidence>
<accession>A0ABP1AE02</accession>
<dbReference type="PANTHER" id="PTHR11717">
    <property type="entry name" value="LOW MOLECULAR WEIGHT PROTEIN TYROSINE PHOSPHATASE"/>
    <property type="match status" value="1"/>
</dbReference>
<dbReference type="PANTHER" id="PTHR11717:SF7">
    <property type="entry name" value="LOW MOLECULAR WEIGHT PHOSPHOTYROSINE PROTEIN PHOSPHATASE"/>
    <property type="match status" value="1"/>
</dbReference>
<keyword evidence="7" id="KW-1185">Reference proteome</keyword>
<sequence>MRRDMAAACGGSVVAMAAAAAPTSSAHCNLHSALVGFQNPLSSSSSSSPNSVRLPSLAPLLSQCRWLSSSRTSREEQQSIVGKRSWVLFNKARCTETSRVVAAAAIVCLQSGSQNEESKERRERVVEGEQQQQQQDTSVRFDVSSNCVNPSFRVSPFLQRSVDQASDSKLRILFLSEGNVCRSIFAEAIFSHLIQDQDLQDSIECTSKASKDYNVGEAPDARAVEIAQELGLQLRKGAVARVFDCTSDIVLFDLLLVMDKFNASDVLKEVTVYEAIDKEGRYSYKVRRLGEFCRKRTVEDIDDPLYGNMGGPEELELLREVYQDLQDSCEGLLQFLLETKTSLQGSETLKQGIARTLGQMESLDWLVPPMLQRA</sequence>
<feature type="region of interest" description="Disordered" evidence="4">
    <location>
        <begin position="118"/>
        <end position="137"/>
    </location>
</feature>
<evidence type="ECO:0000313" key="6">
    <source>
        <dbReference type="EMBL" id="CAK9860683.1"/>
    </source>
</evidence>
<dbReference type="Pfam" id="PF01451">
    <property type="entry name" value="LMWPc"/>
    <property type="match status" value="1"/>
</dbReference>
<dbReference type="InterPro" id="IPR017867">
    <property type="entry name" value="Tyr_phospatase_low_mol_wt"/>
</dbReference>
<dbReference type="Proteomes" id="UP001497522">
    <property type="component" value="Chromosome 11"/>
</dbReference>
<keyword evidence="2" id="KW-0378">Hydrolase</keyword>
<proteinExistence type="inferred from homology"/>
<name>A0ABP1AE02_9BRYO</name>
<dbReference type="Gene3D" id="3.40.50.2300">
    <property type="match status" value="1"/>
</dbReference>
<dbReference type="PRINTS" id="PR00719">
    <property type="entry name" value="LMWPTPASE"/>
</dbReference>
<feature type="domain" description="Phosphotyrosine protein phosphatase I" evidence="5">
    <location>
        <begin position="170"/>
        <end position="335"/>
    </location>
</feature>
<keyword evidence="3" id="KW-0904">Protein phosphatase</keyword>
<evidence type="ECO:0000259" key="5">
    <source>
        <dbReference type="SMART" id="SM00226"/>
    </source>
</evidence>
<reference evidence="6" key="1">
    <citation type="submission" date="2024-03" db="EMBL/GenBank/DDBJ databases">
        <authorList>
            <consortium name="ELIXIR-Norway"/>
            <consortium name="Elixir Norway"/>
        </authorList>
    </citation>
    <scope>NUCLEOTIDE SEQUENCE</scope>
</reference>